<dbReference type="InterPro" id="IPR044023">
    <property type="entry name" value="Ig_7"/>
</dbReference>
<feature type="domain" description="SbsA Ig-like" evidence="2">
    <location>
        <begin position="26"/>
        <end position="128"/>
    </location>
</feature>
<accession>A0A2N3ICH9</accession>
<dbReference type="NCBIfam" id="TIGR04131">
    <property type="entry name" value="Bac_Flav_CTERM"/>
    <property type="match status" value="1"/>
</dbReference>
<dbReference type="Proteomes" id="UP000233387">
    <property type="component" value="Unassembled WGS sequence"/>
</dbReference>
<dbReference type="InterPro" id="IPR026341">
    <property type="entry name" value="T9SS_type_B"/>
</dbReference>
<evidence type="ECO:0000256" key="1">
    <source>
        <dbReference type="ARBA" id="ARBA00022729"/>
    </source>
</evidence>
<comment type="caution">
    <text evidence="4">The sequence shown here is derived from an EMBL/GenBank/DDBJ whole genome shotgun (WGS) entry which is preliminary data.</text>
</comment>
<evidence type="ECO:0000313" key="5">
    <source>
        <dbReference type="Proteomes" id="UP000233387"/>
    </source>
</evidence>
<dbReference type="InterPro" id="IPR032812">
    <property type="entry name" value="SbsA_Ig"/>
</dbReference>
<evidence type="ECO:0000259" key="3">
    <source>
        <dbReference type="Pfam" id="PF19081"/>
    </source>
</evidence>
<dbReference type="Pfam" id="PF13205">
    <property type="entry name" value="Big_5"/>
    <property type="match status" value="2"/>
</dbReference>
<name>A0A2N3ICH9_9BACT</name>
<dbReference type="Pfam" id="PF19081">
    <property type="entry name" value="Ig_7"/>
    <property type="match status" value="1"/>
</dbReference>
<dbReference type="AlphaFoldDB" id="A0A2N3ICH9"/>
<keyword evidence="1" id="KW-0732">Signal</keyword>
<dbReference type="EMBL" id="NKXO01000028">
    <property type="protein sequence ID" value="PKQ68031.1"/>
    <property type="molecule type" value="Genomic_DNA"/>
</dbReference>
<feature type="domain" description="Ig-like" evidence="3">
    <location>
        <begin position="247"/>
        <end position="331"/>
    </location>
</feature>
<gene>
    <name evidence="4" type="ORF">Rain11_1842</name>
</gene>
<organism evidence="4 5">
    <name type="scientific">Raineya orbicola</name>
    <dbReference type="NCBI Taxonomy" id="2016530"/>
    <lineage>
        <taxon>Bacteria</taxon>
        <taxon>Pseudomonadati</taxon>
        <taxon>Bacteroidota</taxon>
        <taxon>Cytophagia</taxon>
        <taxon>Cytophagales</taxon>
        <taxon>Raineyaceae</taxon>
        <taxon>Raineya</taxon>
    </lineage>
</organism>
<evidence type="ECO:0000259" key="2">
    <source>
        <dbReference type="Pfam" id="PF13205"/>
    </source>
</evidence>
<keyword evidence="5" id="KW-1185">Reference proteome</keyword>
<dbReference type="RefSeq" id="WP_101359109.1">
    <property type="nucleotide sequence ID" value="NZ_NKXO01000028.1"/>
</dbReference>
<dbReference type="OrthoDB" id="631648at2"/>
<reference evidence="4 5" key="1">
    <citation type="submission" date="2017-06" db="EMBL/GenBank/DDBJ databases">
        <title>Raineya orbicola gen. nov., sp. nov. a slightly thermophilic bacterium of the phylum Bacteroidetes and the description of Raineyaceae fam. nov.</title>
        <authorList>
            <person name="Albuquerque L."/>
            <person name="Polonia A.R.M."/>
            <person name="Barroso C."/>
            <person name="Froufe H.J.C."/>
            <person name="Lage O."/>
            <person name="Lobo-Da-Cunha A."/>
            <person name="Egas C."/>
            <person name="Da Costa M.S."/>
        </authorList>
    </citation>
    <scope>NUCLEOTIDE SEQUENCE [LARGE SCALE GENOMIC DNA]</scope>
    <source>
        <strain evidence="4 5">SPSPC-11</strain>
    </source>
</reference>
<protein>
    <submittedName>
        <fullName evidence="4">Gliding motility-associated C-terminal domain</fullName>
    </submittedName>
</protein>
<dbReference type="Pfam" id="PF13585">
    <property type="entry name" value="CHU_C"/>
    <property type="match status" value="1"/>
</dbReference>
<proteinExistence type="predicted"/>
<feature type="domain" description="SbsA Ig-like" evidence="2">
    <location>
        <begin position="138"/>
        <end position="243"/>
    </location>
</feature>
<sequence length="505" mass="56244">MRKYFLLFLLLLEGIIAKSLPTDTLLFPARNATLVPNNVRLRIYFNENMQKGLSGSVKIFDAASNNQIFFIPITCTCITVSGNWAEIIMPASLSFNQVVYVIIATGTFKNMVGEEFAGFDDAFDWRFSIANGLVSHQSFNPTNATQCLSLQQNTFQIAFSAPVMAVPSGKIRIFEKATNILHEQIPVQSSRVLISGQVVSFLLNQPLSPFREYYITIEPASFKTSAGAVYEGIYDNFVWSFRTTLAKPSVAQTNLAVCVNSSVFLRVTHPTATQFRWYRGNNPNPITNPIGQIIVSDTLFLNIAQNTTLYVSAWQAGCESEKVAIEIIAKPLPNPTLPPAEIRIGKNVPFTLEANGGVTYQWRPSENLSNPNSAVTQAIVTENTTFQVTITNAEGCSVVRSVQVIVDDSEKDFFLPTLFSPNNDGIHDYLKIMGKNIAEIEWSIYDRNGKLLYRTRSVWEAMNIGWDGTFQGVPQPQEMYIWTIQGKFSDGSTIPQKAGSFLLLR</sequence>
<evidence type="ECO:0000313" key="4">
    <source>
        <dbReference type="EMBL" id="PKQ68031.1"/>
    </source>
</evidence>